<dbReference type="SMART" id="SM00421">
    <property type="entry name" value="HTH_LUXR"/>
    <property type="match status" value="2"/>
</dbReference>
<feature type="domain" description="HTH luxR-type" evidence="4">
    <location>
        <begin position="97"/>
        <end position="162"/>
    </location>
</feature>
<dbReference type="Pfam" id="PF00196">
    <property type="entry name" value="GerE"/>
    <property type="match status" value="2"/>
</dbReference>
<dbReference type="InterPro" id="IPR016032">
    <property type="entry name" value="Sig_transdc_resp-reg_C-effctor"/>
</dbReference>
<evidence type="ECO:0000256" key="1">
    <source>
        <dbReference type="ARBA" id="ARBA00023015"/>
    </source>
</evidence>
<evidence type="ECO:0000259" key="4">
    <source>
        <dbReference type="PROSITE" id="PS50043"/>
    </source>
</evidence>
<gene>
    <name evidence="5" type="ORF">BKK80_05385</name>
</gene>
<dbReference type="CDD" id="cd06170">
    <property type="entry name" value="LuxR_C_like"/>
    <property type="match status" value="2"/>
</dbReference>
<keyword evidence="1" id="KW-0805">Transcription regulation</keyword>
<dbReference type="SUPFAM" id="SSF46894">
    <property type="entry name" value="C-terminal effector domain of the bipartite response regulators"/>
    <property type="match status" value="2"/>
</dbReference>
<accession>A0ABM6F1V6</accession>
<evidence type="ECO:0000256" key="2">
    <source>
        <dbReference type="ARBA" id="ARBA00023125"/>
    </source>
</evidence>
<evidence type="ECO:0000313" key="6">
    <source>
        <dbReference type="Proteomes" id="UP000177515"/>
    </source>
</evidence>
<dbReference type="PANTHER" id="PTHR44688">
    <property type="entry name" value="DNA-BINDING TRANSCRIPTIONAL ACTIVATOR DEVR_DOSR"/>
    <property type="match status" value="1"/>
</dbReference>
<dbReference type="EMBL" id="CP017754">
    <property type="protein sequence ID" value="AOZ05306.1"/>
    <property type="molecule type" value="Genomic_DNA"/>
</dbReference>
<proteinExistence type="predicted"/>
<dbReference type="Gene3D" id="1.10.10.10">
    <property type="entry name" value="Winged helix-like DNA-binding domain superfamily/Winged helix DNA-binding domain"/>
    <property type="match status" value="2"/>
</dbReference>
<protein>
    <recommendedName>
        <fullName evidence="4">HTH luxR-type domain-containing protein</fullName>
    </recommendedName>
</protein>
<reference evidence="5 6" key="1">
    <citation type="submission" date="2016-10" db="EMBL/GenBank/DDBJ databases">
        <title>Complete genome sequences of three Cupriavidus strains isolated from various Malaysian environments.</title>
        <authorList>
            <person name="Abdullah A.A.-A."/>
            <person name="Shafie N.A.H."/>
            <person name="Lau N.S."/>
        </authorList>
    </citation>
    <scope>NUCLEOTIDE SEQUENCE [LARGE SCALE GENOMIC DNA]</scope>
    <source>
        <strain evidence="5 6">USMAA1020</strain>
    </source>
</reference>
<name>A0ABM6F1V6_9BURK</name>
<dbReference type="PANTHER" id="PTHR44688:SF16">
    <property type="entry name" value="DNA-BINDING TRANSCRIPTIONAL ACTIVATOR DEVR_DOSR"/>
    <property type="match status" value="1"/>
</dbReference>
<dbReference type="Proteomes" id="UP000177515">
    <property type="component" value="Chromosome 1"/>
</dbReference>
<dbReference type="PROSITE" id="PS50043">
    <property type="entry name" value="HTH_LUXR_2"/>
    <property type="match status" value="2"/>
</dbReference>
<dbReference type="PRINTS" id="PR00038">
    <property type="entry name" value="HTHLUXR"/>
</dbReference>
<evidence type="ECO:0000256" key="3">
    <source>
        <dbReference type="ARBA" id="ARBA00023163"/>
    </source>
</evidence>
<feature type="domain" description="HTH luxR-type" evidence="4">
    <location>
        <begin position="13"/>
        <end position="78"/>
    </location>
</feature>
<keyword evidence="3" id="KW-0804">Transcription</keyword>
<keyword evidence="2" id="KW-0238">DNA-binding</keyword>
<keyword evidence="6" id="KW-1185">Reference proteome</keyword>
<sequence length="164" mass="17751">MGGHAGLPAEAGQGEQVTILTPRQAEVYAMLLDGQPDKRIAQRLVLQEYTVKEHVSAIFARLGVGNRRQLIRQACLPGCHTPPTHLARREPARGEAISPAQLGLTARQADVLRLLLDGAGNRGIARQLGLKEDTVKGHVTAILRALNASTRSQVMVLMRPFSLL</sequence>
<evidence type="ECO:0000313" key="5">
    <source>
        <dbReference type="EMBL" id="AOZ05306.1"/>
    </source>
</evidence>
<dbReference type="InterPro" id="IPR036388">
    <property type="entry name" value="WH-like_DNA-bd_sf"/>
</dbReference>
<organism evidence="5 6">
    <name type="scientific">Cupriavidus malaysiensis</name>
    <dbReference type="NCBI Taxonomy" id="367825"/>
    <lineage>
        <taxon>Bacteria</taxon>
        <taxon>Pseudomonadati</taxon>
        <taxon>Pseudomonadota</taxon>
        <taxon>Betaproteobacteria</taxon>
        <taxon>Burkholderiales</taxon>
        <taxon>Burkholderiaceae</taxon>
        <taxon>Cupriavidus</taxon>
    </lineage>
</organism>
<dbReference type="InterPro" id="IPR000792">
    <property type="entry name" value="Tscrpt_reg_LuxR_C"/>
</dbReference>